<dbReference type="Proteomes" id="UP001274896">
    <property type="component" value="Unassembled WGS sequence"/>
</dbReference>
<keyword evidence="2" id="KW-1185">Reference proteome</keyword>
<evidence type="ECO:0000313" key="1">
    <source>
        <dbReference type="EMBL" id="KAK3537155.1"/>
    </source>
</evidence>
<accession>A0AAE0QYR0</accession>
<reference evidence="1" key="1">
    <citation type="submission" date="2023-06" db="EMBL/GenBank/DDBJ databases">
        <title>Male Hemibagrus guttatus genome.</title>
        <authorList>
            <person name="Bian C."/>
        </authorList>
    </citation>
    <scope>NUCLEOTIDE SEQUENCE</scope>
    <source>
        <strain evidence="1">Male_cb2023</strain>
        <tissue evidence="1">Muscle</tissue>
    </source>
</reference>
<organism evidence="1 2">
    <name type="scientific">Hemibagrus guttatus</name>
    <dbReference type="NCBI Taxonomy" id="175788"/>
    <lineage>
        <taxon>Eukaryota</taxon>
        <taxon>Metazoa</taxon>
        <taxon>Chordata</taxon>
        <taxon>Craniata</taxon>
        <taxon>Vertebrata</taxon>
        <taxon>Euteleostomi</taxon>
        <taxon>Actinopterygii</taxon>
        <taxon>Neopterygii</taxon>
        <taxon>Teleostei</taxon>
        <taxon>Ostariophysi</taxon>
        <taxon>Siluriformes</taxon>
        <taxon>Bagridae</taxon>
        <taxon>Hemibagrus</taxon>
    </lineage>
</organism>
<name>A0AAE0QYR0_9TELE</name>
<dbReference type="AlphaFoldDB" id="A0AAE0QYR0"/>
<proteinExistence type="predicted"/>
<comment type="caution">
    <text evidence="1">The sequence shown here is derived from an EMBL/GenBank/DDBJ whole genome shotgun (WGS) entry which is preliminary data.</text>
</comment>
<gene>
    <name evidence="1" type="ORF">QTP70_002656</name>
</gene>
<evidence type="ECO:0000313" key="2">
    <source>
        <dbReference type="Proteomes" id="UP001274896"/>
    </source>
</evidence>
<protein>
    <submittedName>
        <fullName evidence="1">Uncharacterized protein</fullName>
    </submittedName>
</protein>
<dbReference type="EMBL" id="JAUCMX010000008">
    <property type="protein sequence ID" value="KAK3537155.1"/>
    <property type="molecule type" value="Genomic_DNA"/>
</dbReference>
<sequence length="219" mass="24001">MVVCRMTLLVCKTKRSKIEIEKKTKLWKLKKEECCEEFRQKLRQALGGQVVLPEDWETTAEVIRETGRKVLVCQLEGGKKIRRLGGGMRKFRIASRGREDWTNTARTIGMSTPDPVHELIEALCRALTSAPTPTPPAITSASTVTSPSSPVIASPMATPVPFSGSAEDCNGFLLQCSLALEMQPHLYPDDRAKVAFIISHLDGKAFVGPNPSGPKTIPS</sequence>